<dbReference type="SUPFAM" id="SSF109854">
    <property type="entry name" value="DinB/YfiT-like putative metalloenzymes"/>
    <property type="match status" value="1"/>
</dbReference>
<name>A0A255DEH3_9MYCO</name>
<dbReference type="Gene3D" id="1.20.120.450">
    <property type="entry name" value="dinb family like domain"/>
    <property type="match status" value="1"/>
</dbReference>
<dbReference type="NCBIfam" id="TIGR03083">
    <property type="entry name" value="maleylpyruvate isomerase family mycothiol-dependent enzyme"/>
    <property type="match status" value="1"/>
</dbReference>
<dbReference type="RefSeq" id="WP_094482152.1">
    <property type="nucleotide sequence ID" value="NZ_NOZR01000016.1"/>
</dbReference>
<organism evidence="2 3">
    <name type="scientific">Mycolicibacterium sphagni</name>
    <dbReference type="NCBI Taxonomy" id="1786"/>
    <lineage>
        <taxon>Bacteria</taxon>
        <taxon>Bacillati</taxon>
        <taxon>Actinomycetota</taxon>
        <taxon>Actinomycetes</taxon>
        <taxon>Mycobacteriales</taxon>
        <taxon>Mycobacteriaceae</taxon>
        <taxon>Mycolicibacterium</taxon>
    </lineage>
</organism>
<dbReference type="InterPro" id="IPR017517">
    <property type="entry name" value="Maleyloyr_isom"/>
</dbReference>
<dbReference type="EMBL" id="NOZR01000016">
    <property type="protein sequence ID" value="OYN77480.1"/>
    <property type="molecule type" value="Genomic_DNA"/>
</dbReference>
<dbReference type="InterPro" id="IPR034660">
    <property type="entry name" value="DinB/YfiT-like"/>
</dbReference>
<dbReference type="GO" id="GO:0046872">
    <property type="term" value="F:metal ion binding"/>
    <property type="evidence" value="ECO:0007669"/>
    <property type="project" value="InterPro"/>
</dbReference>
<proteinExistence type="predicted"/>
<keyword evidence="3" id="KW-1185">Reference proteome</keyword>
<evidence type="ECO:0000313" key="2">
    <source>
        <dbReference type="EMBL" id="OYN77480.1"/>
    </source>
</evidence>
<feature type="domain" description="Mycothiol-dependent maleylpyruvate isomerase metal-binding" evidence="1">
    <location>
        <begin position="8"/>
        <end position="90"/>
    </location>
</feature>
<evidence type="ECO:0000259" key="1">
    <source>
        <dbReference type="Pfam" id="PF11716"/>
    </source>
</evidence>
<dbReference type="AlphaFoldDB" id="A0A255DEH3"/>
<evidence type="ECO:0000313" key="3">
    <source>
        <dbReference type="Proteomes" id="UP000216063"/>
    </source>
</evidence>
<reference evidence="2 3" key="1">
    <citation type="submission" date="2017-07" db="EMBL/GenBank/DDBJ databases">
        <title>The new phylogeny of genus Mycobacterium.</title>
        <authorList>
            <person name="Tortoli E."/>
            <person name="Trovato A."/>
            <person name="Cirillo D.M."/>
        </authorList>
    </citation>
    <scope>NUCLEOTIDE SEQUENCE [LARGE SCALE GENOMIC DNA]</scope>
    <source>
        <strain evidence="2 3">ATCC 33027</strain>
    </source>
</reference>
<accession>A0A255DEH3</accession>
<gene>
    <name evidence="2" type="ORF">CG716_18265</name>
</gene>
<sequence>MNCLEMATAERSDLADFLATLTPGQWEAPSLCADWRVRDVVAHVMSFDSVSLLGMFRRAIRGRLVHINQVRVDELASLTPEQLLDQLRSQLRPQGLATTFGGRLALLDVTIHHQDIRRPLGLLRQIPAERLRWVLADSVRSPELPGWRLARGVRLMPTDLDWSHGSGPEVTGPAEAVLMAITGRASVIGELAGPGQLVVARRLAR</sequence>
<comment type="caution">
    <text evidence="2">The sequence shown here is derived from an EMBL/GenBank/DDBJ whole genome shotgun (WGS) entry which is preliminary data.</text>
</comment>
<protein>
    <submittedName>
        <fullName evidence="2">DinB family protein</fullName>
    </submittedName>
</protein>
<dbReference type="InterPro" id="IPR024344">
    <property type="entry name" value="MDMPI_metal-binding"/>
</dbReference>
<dbReference type="Proteomes" id="UP000216063">
    <property type="component" value="Unassembled WGS sequence"/>
</dbReference>
<dbReference type="OrthoDB" id="5178565at2"/>
<dbReference type="Pfam" id="PF11716">
    <property type="entry name" value="MDMPI_N"/>
    <property type="match status" value="1"/>
</dbReference>